<evidence type="ECO:0000259" key="1">
    <source>
        <dbReference type="PROSITE" id="PS50943"/>
    </source>
</evidence>
<dbReference type="Pfam" id="PF01381">
    <property type="entry name" value="HTH_3"/>
    <property type="match status" value="1"/>
</dbReference>
<comment type="caution">
    <text evidence="2">The sequence shown here is derived from an EMBL/GenBank/DDBJ whole genome shotgun (WGS) entry which is preliminary data.</text>
</comment>
<dbReference type="InterPro" id="IPR010982">
    <property type="entry name" value="Lambda_DNA-bd_dom_sf"/>
</dbReference>
<dbReference type="PROSITE" id="PS50943">
    <property type="entry name" value="HTH_CROC1"/>
    <property type="match status" value="1"/>
</dbReference>
<dbReference type="SUPFAM" id="SSF47413">
    <property type="entry name" value="lambda repressor-like DNA-binding domains"/>
    <property type="match status" value="1"/>
</dbReference>
<dbReference type="RefSeq" id="WP_130922520.1">
    <property type="nucleotide sequence ID" value="NZ_CP049835.1"/>
</dbReference>
<evidence type="ECO:0000313" key="3">
    <source>
        <dbReference type="Proteomes" id="UP000293583"/>
    </source>
</evidence>
<keyword evidence="3" id="KW-1185">Reference proteome</keyword>
<dbReference type="Gene3D" id="1.10.260.40">
    <property type="entry name" value="lambda repressor-like DNA-binding domains"/>
    <property type="match status" value="1"/>
</dbReference>
<gene>
    <name evidence="2" type="ORF">EWU20_01870</name>
</gene>
<feature type="domain" description="HTH cro/C1-type" evidence="1">
    <location>
        <begin position="8"/>
        <end position="62"/>
    </location>
</feature>
<name>A0A4Q9BGD9_9BACT</name>
<reference evidence="2 3" key="1">
    <citation type="submission" date="2019-02" db="EMBL/GenBank/DDBJ databases">
        <title>Genome of a new Bacteroidetes strain.</title>
        <authorList>
            <person name="Pitt A."/>
        </authorList>
    </citation>
    <scope>NUCLEOTIDE SEQUENCE [LARGE SCALE GENOMIC DNA]</scope>
    <source>
        <strain evidence="2 3">103A-SOEBACH</strain>
    </source>
</reference>
<dbReference type="CDD" id="cd00093">
    <property type="entry name" value="HTH_XRE"/>
    <property type="match status" value="1"/>
</dbReference>
<proteinExistence type="predicted"/>
<organism evidence="2 3">
    <name type="scientific">Aquirufa antheringensis</name>
    <dbReference type="NCBI Taxonomy" id="2516559"/>
    <lineage>
        <taxon>Bacteria</taxon>
        <taxon>Pseudomonadati</taxon>
        <taxon>Bacteroidota</taxon>
        <taxon>Cytophagia</taxon>
        <taxon>Cytophagales</taxon>
        <taxon>Flectobacillaceae</taxon>
        <taxon>Aquirufa</taxon>
    </lineage>
</organism>
<dbReference type="GO" id="GO:0003677">
    <property type="term" value="F:DNA binding"/>
    <property type="evidence" value="ECO:0007669"/>
    <property type="project" value="InterPro"/>
</dbReference>
<dbReference type="AlphaFoldDB" id="A0A4Q9BGD9"/>
<sequence length="111" mass="12456">MKEFATLIRKARIDIGYSQDYVSSELGITVSAYSKIERGLTDPSLSRMKQIAGILEADLSVLFKPKDYPHFSGVADPGGSNEPVFRYEFDACVGLVRDLQEQLRNLNDRLL</sequence>
<dbReference type="SMART" id="SM00530">
    <property type="entry name" value="HTH_XRE"/>
    <property type="match status" value="1"/>
</dbReference>
<accession>A0A4Q9BGD9</accession>
<dbReference type="OrthoDB" id="955486at2"/>
<protein>
    <submittedName>
        <fullName evidence="2">XRE family transcriptional regulator</fullName>
    </submittedName>
</protein>
<dbReference type="Proteomes" id="UP000293583">
    <property type="component" value="Unassembled WGS sequence"/>
</dbReference>
<evidence type="ECO:0000313" key="2">
    <source>
        <dbReference type="EMBL" id="TBH75349.1"/>
    </source>
</evidence>
<dbReference type="EMBL" id="SEWY01000001">
    <property type="protein sequence ID" value="TBH75349.1"/>
    <property type="molecule type" value="Genomic_DNA"/>
</dbReference>
<dbReference type="InterPro" id="IPR001387">
    <property type="entry name" value="Cro/C1-type_HTH"/>
</dbReference>